<feature type="compositionally biased region" description="Basic and acidic residues" evidence="5">
    <location>
        <begin position="1523"/>
        <end position="1536"/>
    </location>
</feature>
<dbReference type="InterPro" id="IPR006186">
    <property type="entry name" value="Ser/Thr-sp_prot-phosphatase"/>
</dbReference>
<dbReference type="RefSeq" id="XP_067695508.1">
    <property type="nucleotide sequence ID" value="XM_067838267.1"/>
</dbReference>
<feature type="region of interest" description="Disordered" evidence="5">
    <location>
        <begin position="2606"/>
        <end position="2710"/>
    </location>
</feature>
<feature type="compositionally biased region" description="Low complexity" evidence="5">
    <location>
        <begin position="439"/>
        <end position="448"/>
    </location>
</feature>
<feature type="region of interest" description="Disordered" evidence="5">
    <location>
        <begin position="2208"/>
        <end position="2233"/>
    </location>
</feature>
<feature type="compositionally biased region" description="Polar residues" evidence="5">
    <location>
        <begin position="214"/>
        <end position="224"/>
    </location>
</feature>
<dbReference type="Proteomes" id="UP000674179">
    <property type="component" value="Chromosome 7"/>
</dbReference>
<feature type="region of interest" description="Disordered" evidence="5">
    <location>
        <begin position="3048"/>
        <end position="3067"/>
    </location>
</feature>
<feature type="compositionally biased region" description="Low complexity" evidence="5">
    <location>
        <begin position="3088"/>
        <end position="3115"/>
    </location>
</feature>
<feature type="compositionally biased region" description="Basic and acidic residues" evidence="5">
    <location>
        <begin position="1289"/>
        <end position="1310"/>
    </location>
</feature>
<feature type="region of interest" description="Disordered" evidence="5">
    <location>
        <begin position="3001"/>
        <end position="3023"/>
    </location>
</feature>
<feature type="compositionally biased region" description="Basic and acidic residues" evidence="5">
    <location>
        <begin position="1692"/>
        <end position="1703"/>
    </location>
</feature>
<feature type="region of interest" description="Disordered" evidence="5">
    <location>
        <begin position="203"/>
        <end position="240"/>
    </location>
</feature>
<evidence type="ECO:0000256" key="4">
    <source>
        <dbReference type="RuleBase" id="RU004273"/>
    </source>
</evidence>
<dbReference type="GO" id="GO:0004722">
    <property type="term" value="F:protein serine/threonine phosphatase activity"/>
    <property type="evidence" value="ECO:0007669"/>
    <property type="project" value="UniProtKB-EC"/>
</dbReference>
<feature type="region of interest" description="Disordered" evidence="5">
    <location>
        <begin position="3278"/>
        <end position="3310"/>
    </location>
</feature>
<keyword evidence="2" id="KW-0479">Metal-binding</keyword>
<comment type="caution">
    <text evidence="7">The sequence shown here is derived from an EMBL/GenBank/DDBJ whole genome shotgun (WGS) entry which is preliminary data.</text>
</comment>
<proteinExistence type="inferred from homology"/>
<dbReference type="SMART" id="SM00156">
    <property type="entry name" value="PP2Ac"/>
    <property type="match status" value="1"/>
</dbReference>
<dbReference type="OrthoDB" id="265854at2759"/>
<feature type="compositionally biased region" description="Polar residues" evidence="5">
    <location>
        <begin position="1213"/>
        <end position="1223"/>
    </location>
</feature>
<comment type="cofactor">
    <cofactor evidence="1">
        <name>Mn(2+)</name>
        <dbReference type="ChEBI" id="CHEBI:29035"/>
    </cofactor>
</comment>
<dbReference type="Gene3D" id="3.60.21.10">
    <property type="match status" value="1"/>
</dbReference>
<comment type="similarity">
    <text evidence="4">Belongs to the PPP phosphatase family.</text>
</comment>
<feature type="region of interest" description="Disordered" evidence="5">
    <location>
        <begin position="1614"/>
        <end position="1657"/>
    </location>
</feature>
<feature type="compositionally biased region" description="Polar residues" evidence="5">
    <location>
        <begin position="2537"/>
        <end position="2548"/>
    </location>
</feature>
<feature type="region of interest" description="Disordered" evidence="5">
    <location>
        <begin position="2524"/>
        <end position="2567"/>
    </location>
</feature>
<accession>A0A836H5N7</accession>
<sequence>MNALTHDEQRDDYLQRFALRELVEHWLDRASVERPEDPYQYLIDEASAQRRSGGGLVTCPNQWCNMTMPASQFEAHQQSCNNASGWVRCVRCNMRVDVSKMSHHRTYCRLERCTLCGEVVLPRMLLMCPYRLIAEAERDRQAAMHRLEQRREGLQPDSEAQAALPIEASTGSASLSSPRSPSITMISTANRLVSRCKTPRASSAVPEACPQGVVTPSSLSPTERPTTRAKASGDRGCSAASSASASHPAIIALRTDTLGCSDDAATSSSLAASSGRMLAASESTLLYSAAPTLADTSTSATLEHTLLLEASRDGNERELHHCRADSDSGSRSQTTVLSASPVVGRCPSFATLTAADNNTLCEQLDNYPDELLPAIRSLQRLWRRNFFAHLFRKEVLGGVWRQLDSAQEKAAGKNPFGVANRMVDRSLRERCTSCEQSVPGSASPASGGNETGVGSGVDAGRGAGLRSSSSPSPVPENDLVAHEAMSASFNADPVAVSDEELESGGYMQARDLEALIRHFAAREVLPLSLVLRIVRAASKLLRKRPVVQHLAIPQSGSLVVVGDIHGQMKDLEYILSFMGPPTAERFYLFNGDFIDRGPYGCEVLVYIFSLLCTYPDYVYLNRGNHENYSTNTEYGFMAELYAKYGARSSYLLSTMVDSYEWMPLLSVIDHRVAVVHGGAPRLVCTLNEIEAIGHVRDIPVEHQSTRAEQLLAELLWNDPVEKFRSRQLGTSQQGAGWRSSSRGCGVEYLSNITEQFLKKNDLSLLIRSHDVKTAGFELAHRNKSITVFSASNYGGVSGNRGAVAVLTRESAQPIFHTWFLREDYRQLRAEVLLNEEEDAAAMIVLPHHKDVAYMRTSESGDRPGSNNVDSSAALARPSSGTSTSPNASFVPTLPQKHISFTHLTESAFMTDDEFIQAYYLHSDFVLPEEEGFMNVASGACSHGSAFSDVARMSEESTSAMACISADKGIGALAPSQSKHSKSDSASAGARGWRAIQGPADSAGSWHAASNATASRASRHTLQAHHSAIVSVTSQSRHGSAQPMARVGHGLSQDLSIALQLQTIQQIRELVYFNRYALLAAFNQVDEMRTGTVYKAEWCVVTRDVLKLDIPWYYLCQYLVPSLEVNGVPSVEYMRFLRHVDVQFALESRLSWQRATILRISGGLDIPEDIISAFCDRPMKAVSSSSSRVQSTGSRGHSNGGGLSQNSSLRSPLPVTSSPATVPSLSVGAGASTDSPLSAESSLLLDAMAPAPTLSPPLPQRLFSSPPTPPATTLPTATILLQTPVNAARRDCDDAESAAHAKWESEEEKRAAKGGAHSSEEDWWCDVRIGFNTFANKVRVLSPAAAAMEDNEVFALFCYFDVGMQGHVYVGDVVNRMTELLQEGGEEEAVLLVSGELDFSAVPGGPQREAAAGPPTTCSLNSLSASSTSSAMGIEVGCGNQGATACGAPEADSGDSRGGGGGRALLLSRWNRKAKNDCLARFGRRGLPARCDATSRGGGVSSSSAVDAAVSSSSFSTSLRPVGHRREPTSEPGEAKEIATWPAKAGDCGTSPRDSRLDGAIGDSGDSEPESFVVGCTPSTTKPSPPSSMPEKISRQPRATLPTSSMALPLEHEDDAKHRASRGAHGATAGEVSEVTCEKASGEGSMDLSGDPNKSSFSSLASAAARSSTHVAGAARTVALPLLQAGGTVGRSADGRDCTDRRSAEGSTTAVLDVPKPPCLEVVQEPSGAGNDVLVDSRFSCASDSALLASRLFDDYSRTGDLARRPIFNTTVGSGVSITDSDAFRLDCSSQDHSKPHQPPPRPQQQAQSLRSKHLSTPPWIFSALLRVQEQLLGGHSRLRLLFAALNQSKNGRLSEKEFVSLIEFMNLLLEYPLSDEQARELFRFVHESAIRCVQSVLSRQQRVFAVGPLGRGRSHHTGSTTWGDLGWMPGDTRLSVSPMLAGMACEADPEAYVQSRMQAEKKRGGAYILFTEFTAFFSVKPVPHGDEITATEELLRAGTASVASGGAAVADSSVTAPSALAVSLSDDLSSSYHQQLQGRPSSSFHSQPPAVDSSGGPMVSMTMSEGAVTSLDYSSLVMKPAIGSLEAQALVHACGSYAGGAGGRLSNVTKAKAVAGSPSCDSQRCQFVRSGEYLHQLGGASTVPPPPRESFLSPTAVSGGLRRGPRHSSSSSLSTAEQAASASAAGKDGASPSAQLLIRPTERVASAASQMLEESTKKSMALPSSSLVSCGPPSGSCRAGPVALATQTADAVSLLAELRSVYGEYVTLKELLQMLSTSLLPILLSEPTTPSPQEPLRGASTSQPQLTSLPSARNSRSLAALDWVAGRAAASTQRSPYLTENGGSHLSAVFNSETTPAAHLRTMGGTDTGHGGAAVAIPCQRQGQSRGVDLEGEPSPLLMHTASPAGAGSRRRAVRSHRGYEGDSGVIYPPRLPNSPVMCVAANNAAWRFSNKIGPSIMPTSRPYMLNQPTELRITGMAAHSYSLQPISLDVPHPSDPPIAAHFTGLGDAGADAAAAAAGSRGCLRGHLHGHDRSSRRGTGSMSLTQQPPKGESLSVPVAQHLPDTPTQRPCACAPAALGAEAFSDFSASDSLGVGSKIASSVRVRLTSSGSDDARRRITGEGSGGGTAVPTNESAINKDTARGEPPTRSGCDSVLEYCAEKPHPQRGKRDAPSTPNTSPALARSLPRAKPAASKWPPLPPAAATAAAPPRASERASVSAAVSAVYAERNTAVASMPLRYSWIACTSSTKASTTQKGEPSVPAPAPATAASTPSRDRPLQPQAKVYKQKESIVRTATTLCVAVAPATALAPSPAAKAAAAAIPAPPPMRAMPKTAAATSIAPLAGADPSAPTSSHSQAQRAASDPFHDVVQPAGAASLAPAQCSTDAREMFEVLATEHPTSIITGVSAAPRDSVASGHDVGGFVSLNGPFATRLSYTNTLPPIIPSQPPSESTSTMSNNVWLTTLTSKDQLRSVRASQSKEFVVTNSPDALVLPEASDARTPAAAPACRRSDDNREAVISSPTAATSAALPTLARMLDSAASPMRLAKGIGGGGPLSHQRKGEGSTNCVVGGAAKRIGKVGTPLTATMSSSSSVQAVPPHSSAPAAVPAANAASKASRTRQQLPAVSSDTVSSTSTRPTSLSASTTPATGAQGSGKLTGGLSVREGKAAIPLVPAAAAGKSSTAPVVAEGKCMLPQSISEGACKTRIQRSLCGVLERMGAPSPPSVTPQPPAKAGGGNVCNDVGEDVPAAKVVAAACTPAPPPPPPPLIAIAPPVAEGVQTPVTTPNQVSVKRKLSAPARHLPGGGQHSRD</sequence>
<keyword evidence="3" id="KW-0464">Manganese</keyword>
<reference evidence="7 8" key="1">
    <citation type="submission" date="2021-02" db="EMBL/GenBank/DDBJ databases">
        <title>Leishmania (Mundinia) enrietti genome sequencing and assembly.</title>
        <authorList>
            <person name="Almutairi H."/>
            <person name="Gatherer D."/>
        </authorList>
    </citation>
    <scope>NUCLEOTIDE SEQUENCE [LARGE SCALE GENOMIC DNA]</scope>
    <source>
        <strain evidence="7">CUR178</strain>
    </source>
</reference>
<protein>
    <recommendedName>
        <fullName evidence="4">Serine/threonine-protein phosphatase</fullName>
        <ecNumber evidence="4">3.1.3.16</ecNumber>
    </recommendedName>
</protein>
<feature type="region of interest" description="Disordered" evidence="5">
    <location>
        <begin position="1513"/>
        <end position="1599"/>
    </location>
</feature>
<feature type="region of interest" description="Disordered" evidence="5">
    <location>
        <begin position="2138"/>
        <end position="2195"/>
    </location>
</feature>
<name>A0A836H5N7_LEIEN</name>
<keyword evidence="4" id="KW-0378">Hydrolase</keyword>
<dbReference type="EC" id="3.1.3.16" evidence="4"/>
<keyword evidence="8" id="KW-1185">Reference proteome</keyword>
<feature type="compositionally biased region" description="Polar residues" evidence="5">
    <location>
        <begin position="3280"/>
        <end position="3289"/>
    </location>
</feature>
<feature type="region of interest" description="Disordered" evidence="5">
    <location>
        <begin position="2842"/>
        <end position="2864"/>
    </location>
</feature>
<dbReference type="PROSITE" id="PS00125">
    <property type="entry name" value="SER_THR_PHOSPHATASE"/>
    <property type="match status" value="1"/>
</dbReference>
<feature type="region of interest" description="Disordered" evidence="5">
    <location>
        <begin position="2287"/>
        <end position="2309"/>
    </location>
</feature>
<feature type="region of interest" description="Disordered" evidence="5">
    <location>
        <begin position="434"/>
        <end position="477"/>
    </location>
</feature>
<dbReference type="GeneID" id="94173777"/>
<feature type="compositionally biased region" description="Gly residues" evidence="5">
    <location>
        <begin position="449"/>
        <end position="463"/>
    </location>
</feature>
<feature type="region of interest" description="Disordered" evidence="5">
    <location>
        <begin position="855"/>
        <end position="890"/>
    </location>
</feature>
<gene>
    <name evidence="7" type="ORF">CUR178_06604</name>
</gene>
<feature type="compositionally biased region" description="Low complexity" evidence="5">
    <location>
        <begin position="3123"/>
        <end position="3148"/>
    </location>
</feature>
<feature type="region of interest" description="Disordered" evidence="5">
    <location>
        <begin position="2750"/>
        <end position="2779"/>
    </location>
</feature>
<dbReference type="KEGG" id="lenr:94173777"/>
<feature type="compositionally biased region" description="Low complexity" evidence="5">
    <location>
        <begin position="2168"/>
        <end position="2194"/>
    </location>
</feature>
<evidence type="ECO:0000256" key="5">
    <source>
        <dbReference type="SAM" id="MobiDB-lite"/>
    </source>
</evidence>
<dbReference type="SUPFAM" id="SSF56300">
    <property type="entry name" value="Metallo-dependent phosphatases"/>
    <property type="match status" value="1"/>
</dbReference>
<feature type="region of interest" description="Disordered" evidence="5">
    <location>
        <begin position="1254"/>
        <end position="1273"/>
    </location>
</feature>
<dbReference type="InterPro" id="IPR051134">
    <property type="entry name" value="PPP_phosphatase"/>
</dbReference>
<evidence type="ECO:0000256" key="3">
    <source>
        <dbReference type="ARBA" id="ARBA00023211"/>
    </source>
</evidence>
<feature type="domain" description="Serine/threonine specific protein phosphatases" evidence="6">
    <location>
        <begin position="621"/>
        <end position="626"/>
    </location>
</feature>
<dbReference type="EMBL" id="JAFHKP010000007">
    <property type="protein sequence ID" value="KAG5485244.1"/>
    <property type="molecule type" value="Genomic_DNA"/>
</dbReference>
<feature type="compositionally biased region" description="Basic and acidic residues" evidence="5">
    <location>
        <begin position="2658"/>
        <end position="2671"/>
    </location>
</feature>
<evidence type="ECO:0000256" key="2">
    <source>
        <dbReference type="ARBA" id="ARBA00022723"/>
    </source>
</evidence>
<feature type="region of interest" description="Disordered" evidence="5">
    <location>
        <begin position="3083"/>
        <end position="3159"/>
    </location>
</feature>
<dbReference type="PANTHER" id="PTHR45668">
    <property type="entry name" value="SERINE/THREONINE-PROTEIN PHOSPHATASE 5-RELATED"/>
    <property type="match status" value="1"/>
</dbReference>
<evidence type="ECO:0000313" key="7">
    <source>
        <dbReference type="EMBL" id="KAG5485244.1"/>
    </source>
</evidence>
<evidence type="ECO:0000313" key="8">
    <source>
        <dbReference type="Proteomes" id="UP000674179"/>
    </source>
</evidence>
<feature type="region of interest" description="Disordered" evidence="5">
    <location>
        <begin position="1786"/>
        <end position="1809"/>
    </location>
</feature>
<feature type="region of interest" description="Disordered" evidence="5">
    <location>
        <begin position="1289"/>
        <end position="1316"/>
    </location>
</feature>
<dbReference type="Pfam" id="PF00149">
    <property type="entry name" value="Metallophos"/>
    <property type="match status" value="1"/>
</dbReference>
<dbReference type="PRINTS" id="PR00114">
    <property type="entry name" value="STPHPHTASE"/>
</dbReference>
<feature type="region of interest" description="Disordered" evidence="5">
    <location>
        <begin position="2031"/>
        <end position="2061"/>
    </location>
</feature>
<feature type="compositionally biased region" description="Polar residues" evidence="5">
    <location>
        <begin position="2299"/>
        <end position="2309"/>
    </location>
</feature>
<dbReference type="InterPro" id="IPR004843">
    <property type="entry name" value="Calcineurin-like_PHP"/>
</dbReference>
<evidence type="ECO:0000259" key="6">
    <source>
        <dbReference type="PROSITE" id="PS00125"/>
    </source>
</evidence>
<dbReference type="GO" id="GO:0046872">
    <property type="term" value="F:metal ion binding"/>
    <property type="evidence" value="ECO:0007669"/>
    <property type="project" value="UniProtKB-KW"/>
</dbReference>
<dbReference type="PANTHER" id="PTHR45668:SF5">
    <property type="entry name" value="SERINE_THREONINE-PROTEIN PHOSPHATASE 5"/>
    <property type="match status" value="1"/>
</dbReference>
<feature type="compositionally biased region" description="Low complexity" evidence="5">
    <location>
        <begin position="1183"/>
        <end position="1196"/>
    </location>
</feature>
<comment type="catalytic activity">
    <reaction evidence="4">
        <text>O-phospho-L-threonyl-[protein] + H2O = L-threonyl-[protein] + phosphate</text>
        <dbReference type="Rhea" id="RHEA:47004"/>
        <dbReference type="Rhea" id="RHEA-COMP:11060"/>
        <dbReference type="Rhea" id="RHEA-COMP:11605"/>
        <dbReference type="ChEBI" id="CHEBI:15377"/>
        <dbReference type="ChEBI" id="CHEBI:30013"/>
        <dbReference type="ChEBI" id="CHEBI:43474"/>
        <dbReference type="ChEBI" id="CHEBI:61977"/>
        <dbReference type="EC" id="3.1.3.16"/>
    </reaction>
</comment>
<feature type="compositionally biased region" description="Polar residues" evidence="5">
    <location>
        <begin position="2849"/>
        <end position="2859"/>
    </location>
</feature>
<feature type="compositionally biased region" description="Low complexity" evidence="5">
    <location>
        <begin position="2701"/>
        <end position="2710"/>
    </location>
</feature>
<organism evidence="7 8">
    <name type="scientific">Leishmania enriettii</name>
    <dbReference type="NCBI Taxonomy" id="5663"/>
    <lineage>
        <taxon>Eukaryota</taxon>
        <taxon>Discoba</taxon>
        <taxon>Euglenozoa</taxon>
        <taxon>Kinetoplastea</taxon>
        <taxon>Metakinetoplastina</taxon>
        <taxon>Trypanosomatida</taxon>
        <taxon>Trypanosomatidae</taxon>
        <taxon>Leishmaniinae</taxon>
        <taxon>Leishmania</taxon>
    </lineage>
</organism>
<feature type="compositionally biased region" description="Polar residues" evidence="5">
    <location>
        <begin position="2032"/>
        <end position="2046"/>
    </location>
</feature>
<evidence type="ECO:0000256" key="1">
    <source>
        <dbReference type="ARBA" id="ARBA00001936"/>
    </source>
</evidence>
<feature type="region of interest" description="Disordered" evidence="5">
    <location>
        <begin position="1183"/>
        <end position="1232"/>
    </location>
</feature>
<dbReference type="InterPro" id="IPR029052">
    <property type="entry name" value="Metallo-depent_PP-like"/>
</dbReference>
<feature type="region of interest" description="Disordered" evidence="5">
    <location>
        <begin position="1688"/>
        <end position="1708"/>
    </location>
</feature>
<feature type="compositionally biased region" description="Polar residues" evidence="5">
    <location>
        <begin position="878"/>
        <end position="889"/>
    </location>
</feature>